<evidence type="ECO:0000313" key="2">
    <source>
        <dbReference type="EMBL" id="PAD21638.1"/>
    </source>
</evidence>
<feature type="chain" id="PRO_5012470302" evidence="1">
    <location>
        <begin position="28"/>
        <end position="217"/>
    </location>
</feature>
<organism evidence="2 3">
    <name type="scientific">Terribacillus saccharophilus</name>
    <dbReference type="NCBI Taxonomy" id="361277"/>
    <lineage>
        <taxon>Bacteria</taxon>
        <taxon>Bacillati</taxon>
        <taxon>Bacillota</taxon>
        <taxon>Bacilli</taxon>
        <taxon>Bacillales</taxon>
        <taxon>Bacillaceae</taxon>
        <taxon>Terribacillus</taxon>
    </lineage>
</organism>
<gene>
    <name evidence="2" type="ORF">CHH64_07370</name>
</gene>
<feature type="signal peptide" evidence="1">
    <location>
        <begin position="1"/>
        <end position="27"/>
    </location>
</feature>
<sequence>MKKSYVVSLSLATLLATSTLFGNSVLAEESDSVSSLSKEQQEDIKKGQEIFQNYDVGDTLSEEDIKFLQENARTNNNTTEKGQMRAAATINKVKVFGSARTSDRNVEADVSGNINEDISLTGSNHLYGDIKGYTVKGNVSQVKVTFDYSGYGLNFENKFNLVSKWSQNTGWVKGKSANLHVSKRWSGLNPMWEYWPKGEFKHPKGTLNVDADYMTNN</sequence>
<accession>A0A268AC04</accession>
<keyword evidence="1" id="KW-0732">Signal</keyword>
<dbReference type="EMBL" id="NPBV01000008">
    <property type="protein sequence ID" value="PAD21638.1"/>
    <property type="molecule type" value="Genomic_DNA"/>
</dbReference>
<name>A0A268AC04_9BACI</name>
<comment type="caution">
    <text evidence="2">The sequence shown here is derived from an EMBL/GenBank/DDBJ whole genome shotgun (WGS) entry which is preliminary data.</text>
</comment>
<reference evidence="2 3" key="1">
    <citation type="submission" date="2017-07" db="EMBL/GenBank/DDBJ databases">
        <title>Isolation and whole genome analysis of endospore-forming bacteria from heroin.</title>
        <authorList>
            <person name="Kalinowski J."/>
            <person name="Ahrens B."/>
            <person name="Al-Dilaimi A."/>
            <person name="Winkler A."/>
            <person name="Wibberg D."/>
            <person name="Schleenbecker U."/>
            <person name="Ruckert C."/>
            <person name="Wolfel R."/>
            <person name="Grass G."/>
        </authorList>
    </citation>
    <scope>NUCLEOTIDE SEQUENCE [LARGE SCALE GENOMIC DNA]</scope>
    <source>
        <strain evidence="2 3">7528</strain>
    </source>
</reference>
<dbReference type="AlphaFoldDB" id="A0A268AC04"/>
<proteinExistence type="predicted"/>
<dbReference type="RefSeq" id="WP_095260784.1">
    <property type="nucleotide sequence ID" value="NZ_NPBV01000008.1"/>
</dbReference>
<evidence type="ECO:0000256" key="1">
    <source>
        <dbReference type="SAM" id="SignalP"/>
    </source>
</evidence>
<evidence type="ECO:0000313" key="3">
    <source>
        <dbReference type="Proteomes" id="UP000216013"/>
    </source>
</evidence>
<protein>
    <submittedName>
        <fullName evidence="2">Uncharacterized protein</fullName>
    </submittedName>
</protein>
<dbReference type="Proteomes" id="UP000216013">
    <property type="component" value="Unassembled WGS sequence"/>
</dbReference>